<evidence type="ECO:0000313" key="2">
    <source>
        <dbReference type="EMBL" id="KAK3681679.1"/>
    </source>
</evidence>
<organism evidence="2 3">
    <name type="scientific">Podospora appendiculata</name>
    <dbReference type="NCBI Taxonomy" id="314037"/>
    <lineage>
        <taxon>Eukaryota</taxon>
        <taxon>Fungi</taxon>
        <taxon>Dikarya</taxon>
        <taxon>Ascomycota</taxon>
        <taxon>Pezizomycotina</taxon>
        <taxon>Sordariomycetes</taxon>
        <taxon>Sordariomycetidae</taxon>
        <taxon>Sordariales</taxon>
        <taxon>Podosporaceae</taxon>
        <taxon>Podospora</taxon>
    </lineage>
</organism>
<protein>
    <recommendedName>
        <fullName evidence="1">Heterokaryon incompatibility domain-containing protein</fullName>
    </recommendedName>
</protein>
<reference evidence="2" key="2">
    <citation type="submission" date="2023-06" db="EMBL/GenBank/DDBJ databases">
        <authorList>
            <consortium name="Lawrence Berkeley National Laboratory"/>
            <person name="Haridas S."/>
            <person name="Hensen N."/>
            <person name="Bonometti L."/>
            <person name="Westerberg I."/>
            <person name="Brannstrom I.O."/>
            <person name="Guillou S."/>
            <person name="Cros-Aarteil S."/>
            <person name="Calhoun S."/>
            <person name="Kuo A."/>
            <person name="Mondo S."/>
            <person name="Pangilinan J."/>
            <person name="Riley R."/>
            <person name="Labutti K."/>
            <person name="Andreopoulos B."/>
            <person name="Lipzen A."/>
            <person name="Chen C."/>
            <person name="Yanf M."/>
            <person name="Daum C."/>
            <person name="Ng V."/>
            <person name="Clum A."/>
            <person name="Steindorff A."/>
            <person name="Ohm R."/>
            <person name="Martin F."/>
            <person name="Silar P."/>
            <person name="Natvig D."/>
            <person name="Lalanne C."/>
            <person name="Gautier V."/>
            <person name="Ament-Velasquez S.L."/>
            <person name="Kruys A."/>
            <person name="Hutchinson M.I."/>
            <person name="Powell A.J."/>
            <person name="Barry K."/>
            <person name="Miller A.N."/>
            <person name="Grigoriev I.V."/>
            <person name="Debuchy R."/>
            <person name="Gladieux P."/>
            <person name="Thoren M.H."/>
            <person name="Johannesson H."/>
        </authorList>
    </citation>
    <scope>NUCLEOTIDE SEQUENCE</scope>
    <source>
        <strain evidence="2">CBS 314.62</strain>
    </source>
</reference>
<accession>A0AAE0WZN5</accession>
<dbReference type="InterPro" id="IPR010730">
    <property type="entry name" value="HET"/>
</dbReference>
<proteinExistence type="predicted"/>
<evidence type="ECO:0000259" key="1">
    <source>
        <dbReference type="Pfam" id="PF06985"/>
    </source>
</evidence>
<sequence>MDPPSTPYDPPLGNDAIRLFQLTSSPEGCIQLNLKRFSLSSEHTELPPFLATSYVWGQLPTHPADMPSIMLNGTRTPILESAHGLFRAMLSPRNRAAFPPGTTWWWMDCVCINQADDAERSAQVPLMSTIYRRAARTII</sequence>
<feature type="non-terminal residue" evidence="2">
    <location>
        <position position="139"/>
    </location>
</feature>
<dbReference type="AlphaFoldDB" id="A0AAE0WZN5"/>
<evidence type="ECO:0000313" key="3">
    <source>
        <dbReference type="Proteomes" id="UP001270362"/>
    </source>
</evidence>
<dbReference type="PANTHER" id="PTHR24148:SF73">
    <property type="entry name" value="HET DOMAIN PROTEIN (AFU_ORTHOLOGUE AFUA_8G01020)"/>
    <property type="match status" value="1"/>
</dbReference>
<dbReference type="PANTHER" id="PTHR24148">
    <property type="entry name" value="ANKYRIN REPEAT DOMAIN-CONTAINING PROTEIN 39 HOMOLOG-RELATED"/>
    <property type="match status" value="1"/>
</dbReference>
<name>A0AAE0WZN5_9PEZI</name>
<dbReference type="Pfam" id="PF06985">
    <property type="entry name" value="HET"/>
    <property type="match status" value="1"/>
</dbReference>
<dbReference type="Proteomes" id="UP001270362">
    <property type="component" value="Unassembled WGS sequence"/>
</dbReference>
<gene>
    <name evidence="2" type="ORF">B0T22DRAFT_472644</name>
</gene>
<dbReference type="InterPro" id="IPR052895">
    <property type="entry name" value="HetReg/Transcr_Mod"/>
</dbReference>
<comment type="caution">
    <text evidence="2">The sequence shown here is derived from an EMBL/GenBank/DDBJ whole genome shotgun (WGS) entry which is preliminary data.</text>
</comment>
<reference evidence="2" key="1">
    <citation type="journal article" date="2023" name="Mol. Phylogenet. Evol.">
        <title>Genome-scale phylogeny and comparative genomics of the fungal order Sordariales.</title>
        <authorList>
            <person name="Hensen N."/>
            <person name="Bonometti L."/>
            <person name="Westerberg I."/>
            <person name="Brannstrom I.O."/>
            <person name="Guillou S."/>
            <person name="Cros-Aarteil S."/>
            <person name="Calhoun S."/>
            <person name="Haridas S."/>
            <person name="Kuo A."/>
            <person name="Mondo S."/>
            <person name="Pangilinan J."/>
            <person name="Riley R."/>
            <person name="LaButti K."/>
            <person name="Andreopoulos B."/>
            <person name="Lipzen A."/>
            <person name="Chen C."/>
            <person name="Yan M."/>
            <person name="Daum C."/>
            <person name="Ng V."/>
            <person name="Clum A."/>
            <person name="Steindorff A."/>
            <person name="Ohm R.A."/>
            <person name="Martin F."/>
            <person name="Silar P."/>
            <person name="Natvig D.O."/>
            <person name="Lalanne C."/>
            <person name="Gautier V."/>
            <person name="Ament-Velasquez S.L."/>
            <person name="Kruys A."/>
            <person name="Hutchinson M.I."/>
            <person name="Powell A.J."/>
            <person name="Barry K."/>
            <person name="Miller A.N."/>
            <person name="Grigoriev I.V."/>
            <person name="Debuchy R."/>
            <person name="Gladieux P."/>
            <person name="Hiltunen Thoren M."/>
            <person name="Johannesson H."/>
        </authorList>
    </citation>
    <scope>NUCLEOTIDE SEQUENCE</scope>
    <source>
        <strain evidence="2">CBS 314.62</strain>
    </source>
</reference>
<keyword evidence="3" id="KW-1185">Reference proteome</keyword>
<dbReference type="EMBL" id="JAULSO010000006">
    <property type="protein sequence ID" value="KAK3681679.1"/>
    <property type="molecule type" value="Genomic_DNA"/>
</dbReference>
<feature type="domain" description="Heterokaryon incompatibility" evidence="1">
    <location>
        <begin position="50"/>
        <end position="139"/>
    </location>
</feature>